<protein>
    <submittedName>
        <fullName evidence="2">Uncharacterized protein</fullName>
    </submittedName>
</protein>
<reference evidence="2" key="1">
    <citation type="submission" date="2024-06" db="EMBL/GenBank/DDBJ databases">
        <authorList>
            <person name="Campbell A.G."/>
        </authorList>
    </citation>
    <scope>NUCLEOTIDE SEQUENCE</scope>
    <source>
        <strain evidence="2">EM17</strain>
    </source>
</reference>
<gene>
    <name evidence="2" type="ORF">ABS770_00055</name>
</gene>
<comment type="caution">
    <text evidence="2">The sequence shown here is derived from an EMBL/GenBank/DDBJ whole genome shotgun (WGS) entry which is preliminary data.</text>
</comment>
<feature type="region of interest" description="Disordered" evidence="1">
    <location>
        <begin position="141"/>
        <end position="175"/>
    </location>
</feature>
<evidence type="ECO:0000313" key="2">
    <source>
        <dbReference type="EMBL" id="MER2286634.1"/>
    </source>
</evidence>
<dbReference type="EMBL" id="JBELQD010000001">
    <property type="protein sequence ID" value="MER2286634.1"/>
    <property type="molecule type" value="Genomic_DNA"/>
</dbReference>
<evidence type="ECO:0000313" key="3">
    <source>
        <dbReference type="Proteomes" id="UP001432995"/>
    </source>
</evidence>
<dbReference type="RefSeq" id="WP_350376854.1">
    <property type="nucleotide sequence ID" value="NZ_JBELQD010000001.1"/>
</dbReference>
<feature type="compositionally biased region" description="Acidic residues" evidence="1">
    <location>
        <begin position="166"/>
        <end position="175"/>
    </location>
</feature>
<keyword evidence="3" id="KW-1185">Reference proteome</keyword>
<proteinExistence type="predicted"/>
<sequence length="175" mass="18824">MSTGPQQGWKTKRDKAFNKQAAYDERADIHAQRAAMAAAAAEANRAALEARKAAFLAARCTCPVCDTGAIPLDLAERVITALARLPVSVPVDHSVLNALRHIAYGDSVERFAFPETETKLHHPRRVNAAADVTVTETATISPKDTRAIPHKPHKRPTAAELAAATGDEEAIDLED</sequence>
<accession>A0ABV1QVL2</accession>
<organism evidence="2 3">
    <name type="scientific">Methylobacterium brachiatum</name>
    <dbReference type="NCBI Taxonomy" id="269660"/>
    <lineage>
        <taxon>Bacteria</taxon>
        <taxon>Pseudomonadati</taxon>
        <taxon>Pseudomonadota</taxon>
        <taxon>Alphaproteobacteria</taxon>
        <taxon>Hyphomicrobiales</taxon>
        <taxon>Methylobacteriaceae</taxon>
        <taxon>Methylobacterium</taxon>
    </lineage>
</organism>
<dbReference type="Proteomes" id="UP001432995">
    <property type="component" value="Unassembled WGS sequence"/>
</dbReference>
<evidence type="ECO:0000256" key="1">
    <source>
        <dbReference type="SAM" id="MobiDB-lite"/>
    </source>
</evidence>
<name>A0ABV1QVL2_9HYPH</name>